<dbReference type="InterPro" id="IPR001031">
    <property type="entry name" value="Thioesterase"/>
</dbReference>
<dbReference type="EMBL" id="BAAAVS010000017">
    <property type="protein sequence ID" value="GAA3030430.1"/>
    <property type="molecule type" value="Genomic_DNA"/>
</dbReference>
<dbReference type="Gene3D" id="3.40.47.10">
    <property type="match status" value="1"/>
</dbReference>
<dbReference type="SMART" id="SM00825">
    <property type="entry name" value="PKS_KS"/>
    <property type="match status" value="1"/>
</dbReference>
<dbReference type="InterPro" id="IPR036736">
    <property type="entry name" value="ACP-like_sf"/>
</dbReference>
<organism evidence="6 7">
    <name type="scientific">Gordonia defluvii</name>
    <dbReference type="NCBI Taxonomy" id="283718"/>
    <lineage>
        <taxon>Bacteria</taxon>
        <taxon>Bacillati</taxon>
        <taxon>Actinomycetota</taxon>
        <taxon>Actinomycetes</taxon>
        <taxon>Mycobacteriales</taxon>
        <taxon>Gordoniaceae</taxon>
        <taxon>Gordonia</taxon>
    </lineage>
</organism>
<dbReference type="SUPFAM" id="SSF53901">
    <property type="entry name" value="Thiolase-like"/>
    <property type="match status" value="1"/>
</dbReference>
<dbReference type="InterPro" id="IPR014031">
    <property type="entry name" value="Ketoacyl_synth_C"/>
</dbReference>
<dbReference type="Pfam" id="PF02801">
    <property type="entry name" value="Ketoacyl-synt_C"/>
    <property type="match status" value="1"/>
</dbReference>
<keyword evidence="4" id="KW-0511">Multifunctional enzyme</keyword>
<keyword evidence="2" id="KW-0597">Phosphoprotein</keyword>
<keyword evidence="7" id="KW-1185">Reference proteome</keyword>
<evidence type="ECO:0000313" key="7">
    <source>
        <dbReference type="Proteomes" id="UP001501035"/>
    </source>
</evidence>
<dbReference type="InterPro" id="IPR020841">
    <property type="entry name" value="PKS_Beta-ketoAc_synthase_dom"/>
</dbReference>
<comment type="caution">
    <text evidence="6">The sequence shown here is derived from an EMBL/GenBank/DDBJ whole genome shotgun (WGS) entry which is preliminary data.</text>
</comment>
<gene>
    <name evidence="6" type="ORF">GCM10010528_09810</name>
</gene>
<dbReference type="InterPro" id="IPR014030">
    <property type="entry name" value="Ketoacyl_synth_N"/>
</dbReference>
<dbReference type="PANTHER" id="PTHR43775">
    <property type="entry name" value="FATTY ACID SYNTHASE"/>
    <property type="match status" value="1"/>
</dbReference>
<dbReference type="SUPFAM" id="SSF53474">
    <property type="entry name" value="alpha/beta-Hydrolases"/>
    <property type="match status" value="1"/>
</dbReference>
<dbReference type="Pfam" id="PF16197">
    <property type="entry name" value="KAsynt_C_assoc"/>
    <property type="match status" value="1"/>
</dbReference>
<accession>A0ABP6L6V7</accession>
<protein>
    <recommendedName>
        <fullName evidence="5">Ketosynthase family 3 (KS3) domain-containing protein</fullName>
    </recommendedName>
</protein>
<name>A0ABP6L6V7_9ACTN</name>
<dbReference type="SMART" id="SM00824">
    <property type="entry name" value="PKS_TE"/>
    <property type="match status" value="1"/>
</dbReference>
<dbReference type="PROSITE" id="PS00606">
    <property type="entry name" value="KS3_1"/>
    <property type="match status" value="1"/>
</dbReference>
<dbReference type="InterPro" id="IPR016039">
    <property type="entry name" value="Thiolase-like"/>
</dbReference>
<dbReference type="InterPro" id="IPR020802">
    <property type="entry name" value="TesA-like"/>
</dbReference>
<evidence type="ECO:0000256" key="2">
    <source>
        <dbReference type="ARBA" id="ARBA00022553"/>
    </source>
</evidence>
<dbReference type="InterPro" id="IPR032821">
    <property type="entry name" value="PKS_assoc"/>
</dbReference>
<sequence length="899" mass="92282">MTEFAVVGASVALPGVTDLAGLHDDLLAARVHIEGLSDADLAAARRAGVDVGHPRYVPVGTDLPEAGRFDAAFFDMTPAEAQWTDPQQRLLLTLTHRAIESAGAVVGGDGVGVYTTVSSSSYLDGRVSAADRPVLGSMDYRSLVGNDRDFAASRIAHRFGFTGPAITVQSACSSSLVALHQACLALSCGDIDVALVAAASIAFPQRIGYRFADGGIMSPTGRSRPFDVQADGTVRGTGGGAVLLRRLDDALAGPDAVLGIVSGTAVNNDGGTAISYSAPSAGGQQRVLTAALARSGAAAGSVRYIEAHGTGTALGDPIEFRALRRVYDDPGAALPECGLGAAKAAYGHLDTAAGMIGLLKTISVLRHQTVYAQPGFTEPNPSLDLAGSRFAIAWEPAAADVPFAAVSSFGMGGTNAHVVLRRPPEPASTHADGPATIVLSARTPAGLARYRRDLADFLTAHPGLSVHDVGATLDARTAADVTWRHTATTLSDLVTALAGGSGDDAPGTTSAVGRPILLPVAPLDERELMLPLVSDSQPAAAVSAGPARPDVAEAFRRLVMAEIGVPVPTGADFYELGGESMGLVSVVGKLADAVGFSPDFTRLDGLTGVDPMAAELAAQAAAELAAQAAAELAAQAAVTQPATDARRPAGLIAMGDGEPLAYLYPPAGGTNFCYTALRRSAPQLSFAAFRAVRPGDSVPDVATACVTTLVDGGHVRDDMVVGGYSFGGNVALEICRQLEGRGVRIGRVLLIDSFAPDAFGAPGSDATGLGVEVADLLATAAGALPDYRADAREQQLRDYFTEIWLENCAALNAYRPAAAVTAPITLLRARTPLSAPRSAALGIDPDRTADWAGWTRSGFQVIDVPGDHYSVFTNAAHRAVTAAVVARVLTGAADRKATR</sequence>
<dbReference type="CDD" id="cd00833">
    <property type="entry name" value="PKS"/>
    <property type="match status" value="1"/>
</dbReference>
<dbReference type="Proteomes" id="UP001501035">
    <property type="component" value="Unassembled WGS sequence"/>
</dbReference>
<dbReference type="InterPro" id="IPR050091">
    <property type="entry name" value="PKS_NRPS_Biosynth_Enz"/>
</dbReference>
<dbReference type="Pfam" id="PF00109">
    <property type="entry name" value="ketoacyl-synt"/>
    <property type="match status" value="1"/>
</dbReference>
<dbReference type="Gene3D" id="3.40.50.1820">
    <property type="entry name" value="alpha/beta hydrolase"/>
    <property type="match status" value="1"/>
</dbReference>
<proteinExistence type="predicted"/>
<evidence type="ECO:0000259" key="5">
    <source>
        <dbReference type="PROSITE" id="PS52004"/>
    </source>
</evidence>
<evidence type="ECO:0000256" key="1">
    <source>
        <dbReference type="ARBA" id="ARBA00022450"/>
    </source>
</evidence>
<dbReference type="PROSITE" id="PS52004">
    <property type="entry name" value="KS3_2"/>
    <property type="match status" value="1"/>
</dbReference>
<dbReference type="InterPro" id="IPR018201">
    <property type="entry name" value="Ketoacyl_synth_AS"/>
</dbReference>
<feature type="domain" description="Ketosynthase family 3 (KS3)" evidence="5">
    <location>
        <begin position="1"/>
        <end position="422"/>
    </location>
</feature>
<dbReference type="PANTHER" id="PTHR43775:SF37">
    <property type="entry name" value="SI:DKEY-61P9.11"/>
    <property type="match status" value="1"/>
</dbReference>
<dbReference type="Pfam" id="PF00975">
    <property type="entry name" value="Thioesterase"/>
    <property type="match status" value="1"/>
</dbReference>
<evidence type="ECO:0000256" key="3">
    <source>
        <dbReference type="ARBA" id="ARBA00022679"/>
    </source>
</evidence>
<dbReference type="InterPro" id="IPR029058">
    <property type="entry name" value="AB_hydrolase_fold"/>
</dbReference>
<keyword evidence="3" id="KW-0808">Transferase</keyword>
<dbReference type="RefSeq" id="WP_290713475.1">
    <property type="nucleotide sequence ID" value="NZ_BAAAVS010000017.1"/>
</dbReference>
<dbReference type="SUPFAM" id="SSF47336">
    <property type="entry name" value="ACP-like"/>
    <property type="match status" value="1"/>
</dbReference>
<reference evidence="7" key="1">
    <citation type="journal article" date="2019" name="Int. J. Syst. Evol. Microbiol.">
        <title>The Global Catalogue of Microorganisms (GCM) 10K type strain sequencing project: providing services to taxonomists for standard genome sequencing and annotation.</title>
        <authorList>
            <consortium name="The Broad Institute Genomics Platform"/>
            <consortium name="The Broad Institute Genome Sequencing Center for Infectious Disease"/>
            <person name="Wu L."/>
            <person name="Ma J."/>
        </authorList>
    </citation>
    <scope>NUCLEOTIDE SEQUENCE [LARGE SCALE GENOMIC DNA]</scope>
    <source>
        <strain evidence="7">JCM 14234</strain>
    </source>
</reference>
<evidence type="ECO:0000313" key="6">
    <source>
        <dbReference type="EMBL" id="GAA3030430.1"/>
    </source>
</evidence>
<keyword evidence="1" id="KW-0596">Phosphopantetheine</keyword>
<evidence type="ECO:0000256" key="4">
    <source>
        <dbReference type="ARBA" id="ARBA00023268"/>
    </source>
</evidence>